<organism evidence="10 11">
    <name type="scientific">[Candida] arabinofermentans NRRL YB-2248</name>
    <dbReference type="NCBI Taxonomy" id="983967"/>
    <lineage>
        <taxon>Eukaryota</taxon>
        <taxon>Fungi</taxon>
        <taxon>Dikarya</taxon>
        <taxon>Ascomycota</taxon>
        <taxon>Saccharomycotina</taxon>
        <taxon>Pichiomycetes</taxon>
        <taxon>Pichiales</taxon>
        <taxon>Pichiaceae</taxon>
        <taxon>Ogataea</taxon>
        <taxon>Ogataea/Candida clade</taxon>
    </lineage>
</organism>
<keyword evidence="3 9" id="KW-0813">Transport</keyword>
<dbReference type="Gene3D" id="1.10.1090.10">
    <property type="entry name" value="Cytochrome b-c1 complex subunit 7"/>
    <property type="match status" value="1"/>
</dbReference>
<comment type="similarity">
    <text evidence="2 9">Belongs to the UQCRB/QCR7 family.</text>
</comment>
<keyword evidence="4 9" id="KW-0679">Respiratory chain</keyword>
<evidence type="ECO:0000256" key="3">
    <source>
        <dbReference type="ARBA" id="ARBA00022448"/>
    </source>
</evidence>
<evidence type="ECO:0000313" key="11">
    <source>
        <dbReference type="Proteomes" id="UP000094801"/>
    </source>
</evidence>
<dbReference type="Proteomes" id="UP000094801">
    <property type="component" value="Unassembled WGS sequence"/>
</dbReference>
<dbReference type="AlphaFoldDB" id="A0A1E4T1E9"/>
<keyword evidence="11" id="KW-1185">Reference proteome</keyword>
<dbReference type="SUPFAM" id="SSF81524">
    <property type="entry name" value="14 kDa protein of cytochrome bc1 complex (Ubiquinol-cytochrome c reductase)"/>
    <property type="match status" value="1"/>
</dbReference>
<dbReference type="Pfam" id="PF02271">
    <property type="entry name" value="UCR_14kD"/>
    <property type="match status" value="1"/>
</dbReference>
<keyword evidence="5 9" id="KW-0999">Mitochondrion inner membrane</keyword>
<evidence type="ECO:0000256" key="7">
    <source>
        <dbReference type="ARBA" id="ARBA00023128"/>
    </source>
</evidence>
<dbReference type="STRING" id="983967.A0A1E4T1E9"/>
<comment type="subcellular location">
    <subcellularLocation>
        <location evidence="1">Mitochondrion inner membrane</location>
        <topology evidence="1">Peripheral membrane protein</topology>
        <orientation evidence="1">Matrix side</orientation>
    </subcellularLocation>
</comment>
<comment type="function">
    <text evidence="9">Component of the ubiquinol-cytochrome c oxidoreductase, a multisubunit transmembrane complex that is part of the mitochondrial electron transport chain which drives oxidative phosphorylation.</text>
</comment>
<sequence>MSLTVIQKRVDFILKTPILRKIFVPASKFFISASNYRQMGLRLDDLLEEENPNMQKALHRLSADELYARNYRIMTAHQLSLSQSVLPDSKALKAEEDTAYLSPILLEVEAEELEKDQLNNMKVSRA</sequence>
<evidence type="ECO:0000256" key="9">
    <source>
        <dbReference type="PIRNR" id="PIRNR000022"/>
    </source>
</evidence>
<evidence type="ECO:0000256" key="6">
    <source>
        <dbReference type="ARBA" id="ARBA00022982"/>
    </source>
</evidence>
<protein>
    <recommendedName>
        <fullName evidence="9">Cytochrome b-c1 complex subunit 7</fullName>
    </recommendedName>
</protein>
<dbReference type="PANTHER" id="PTHR12022">
    <property type="entry name" value="UBIQUINOL-CYTOCHROME C REDUCTASE COMPLEX 14 KD PROTEIN"/>
    <property type="match status" value="1"/>
</dbReference>
<dbReference type="OrthoDB" id="425749at2759"/>
<keyword evidence="8 9" id="KW-0472">Membrane</keyword>
<evidence type="ECO:0000256" key="5">
    <source>
        <dbReference type="ARBA" id="ARBA00022792"/>
    </source>
</evidence>
<dbReference type="PIRSF" id="PIRSF000022">
    <property type="entry name" value="Bc1_14K"/>
    <property type="match status" value="1"/>
</dbReference>
<dbReference type="GO" id="GO:0006122">
    <property type="term" value="P:mitochondrial electron transport, ubiquinol to cytochrome c"/>
    <property type="evidence" value="ECO:0007669"/>
    <property type="project" value="InterPro"/>
</dbReference>
<evidence type="ECO:0000256" key="1">
    <source>
        <dbReference type="ARBA" id="ARBA00004443"/>
    </source>
</evidence>
<keyword evidence="7 9" id="KW-0496">Mitochondrion</keyword>
<dbReference type="PANTHER" id="PTHR12022:SF0">
    <property type="entry name" value="CYTOCHROME B-C1 COMPLEX SUBUNIT 7"/>
    <property type="match status" value="1"/>
</dbReference>
<evidence type="ECO:0000256" key="2">
    <source>
        <dbReference type="ARBA" id="ARBA00008554"/>
    </source>
</evidence>
<dbReference type="InterPro" id="IPR036544">
    <property type="entry name" value="QCR7_sf"/>
</dbReference>
<dbReference type="GO" id="GO:0045275">
    <property type="term" value="C:respiratory chain complex III"/>
    <property type="evidence" value="ECO:0007669"/>
    <property type="project" value="InterPro"/>
</dbReference>
<accession>A0A1E4T1E9</accession>
<evidence type="ECO:0000256" key="4">
    <source>
        <dbReference type="ARBA" id="ARBA00022660"/>
    </source>
</evidence>
<evidence type="ECO:0000313" key="10">
    <source>
        <dbReference type="EMBL" id="ODV85554.1"/>
    </source>
</evidence>
<dbReference type="InterPro" id="IPR003197">
    <property type="entry name" value="QCR7"/>
</dbReference>
<reference evidence="11" key="1">
    <citation type="submission" date="2016-04" db="EMBL/GenBank/DDBJ databases">
        <title>Comparative genomics of biotechnologically important yeasts.</title>
        <authorList>
            <consortium name="DOE Joint Genome Institute"/>
            <person name="Riley R."/>
            <person name="Haridas S."/>
            <person name="Wolfe K.H."/>
            <person name="Lopes M.R."/>
            <person name="Hittinger C.T."/>
            <person name="Goker M."/>
            <person name="Salamov A."/>
            <person name="Wisecaver J."/>
            <person name="Long T.M."/>
            <person name="Aerts A.L."/>
            <person name="Barry K."/>
            <person name="Choi C."/>
            <person name="Clum A."/>
            <person name="Coughlan A.Y."/>
            <person name="Deshpande S."/>
            <person name="Douglass A.P."/>
            <person name="Hanson S.J."/>
            <person name="Klenk H.-P."/>
            <person name="Labutti K."/>
            <person name="Lapidus A."/>
            <person name="Lindquist E."/>
            <person name="Lipzen A."/>
            <person name="Meier-Kolthoff J.P."/>
            <person name="Ohm R.A."/>
            <person name="Otillar R.P."/>
            <person name="Pangilinan J."/>
            <person name="Peng Y."/>
            <person name="Rokas A."/>
            <person name="Rosa C.A."/>
            <person name="Scheuner C."/>
            <person name="Sibirny A.A."/>
            <person name="Slot J.C."/>
            <person name="Stielow J.B."/>
            <person name="Sun H."/>
            <person name="Kurtzman C.P."/>
            <person name="Blackwell M."/>
            <person name="Grigoriev I.V."/>
            <person name="Jeffries T.W."/>
        </authorList>
    </citation>
    <scope>NUCLEOTIDE SEQUENCE [LARGE SCALE GENOMIC DNA]</scope>
    <source>
        <strain evidence="11">NRRL YB-2248</strain>
    </source>
</reference>
<evidence type="ECO:0000256" key="8">
    <source>
        <dbReference type="ARBA" id="ARBA00023136"/>
    </source>
</evidence>
<dbReference type="FunFam" id="1.10.1090.10:FF:000001">
    <property type="entry name" value="Cytochrome b-c1 complex subunit 7"/>
    <property type="match status" value="1"/>
</dbReference>
<dbReference type="GO" id="GO:0005743">
    <property type="term" value="C:mitochondrial inner membrane"/>
    <property type="evidence" value="ECO:0007669"/>
    <property type="project" value="UniProtKB-SubCell"/>
</dbReference>
<proteinExistence type="inferred from homology"/>
<gene>
    <name evidence="10" type="ORF">CANARDRAFT_28330</name>
</gene>
<keyword evidence="6 9" id="KW-0249">Electron transport</keyword>
<dbReference type="EMBL" id="KV453852">
    <property type="protein sequence ID" value="ODV85554.1"/>
    <property type="molecule type" value="Genomic_DNA"/>
</dbReference>
<name>A0A1E4T1E9_9ASCO</name>